<dbReference type="RefSeq" id="WP_092461181.1">
    <property type="nucleotide sequence ID" value="NZ_BJEE01000002.1"/>
</dbReference>
<organism evidence="2 3">
    <name type="scientific">Weissella bombi</name>
    <dbReference type="NCBI Taxonomy" id="1505725"/>
    <lineage>
        <taxon>Bacteria</taxon>
        <taxon>Bacillati</taxon>
        <taxon>Bacillota</taxon>
        <taxon>Bacilli</taxon>
        <taxon>Lactobacillales</taxon>
        <taxon>Lactobacillaceae</taxon>
        <taxon>Weissella</taxon>
    </lineage>
</organism>
<dbReference type="AlphaFoldDB" id="A0A1C3YU51"/>
<name>A0A1C3YU51_9LACO</name>
<evidence type="ECO:0000256" key="1">
    <source>
        <dbReference type="SAM" id="Phobius"/>
    </source>
</evidence>
<accession>A0A1C3YU51</accession>
<keyword evidence="1" id="KW-0812">Transmembrane</keyword>
<evidence type="ECO:0000313" key="3">
    <source>
        <dbReference type="Proteomes" id="UP000199268"/>
    </source>
</evidence>
<dbReference type="Proteomes" id="UP000199268">
    <property type="component" value="Unassembled WGS sequence"/>
</dbReference>
<dbReference type="OrthoDB" id="2149694at2"/>
<keyword evidence="1" id="KW-0472">Membrane</keyword>
<sequence length="62" mass="7039">MGHKFKQKNKLVALIMFLGMLITILGIFLDSFSMLIIMLGIAIILFSEEISKIVEKLLNMPK</sequence>
<keyword evidence="3" id="KW-1185">Reference proteome</keyword>
<gene>
    <name evidence="2" type="ORF">GA0061074_101135</name>
</gene>
<dbReference type="STRING" id="1505725.GA0061074_101135"/>
<protein>
    <submittedName>
        <fullName evidence="2">Uncharacterized protein</fullName>
    </submittedName>
</protein>
<proteinExistence type="predicted"/>
<feature type="transmembrane region" description="Helical" evidence="1">
    <location>
        <begin position="35"/>
        <end position="54"/>
    </location>
</feature>
<evidence type="ECO:0000313" key="2">
    <source>
        <dbReference type="EMBL" id="SCB73636.1"/>
    </source>
</evidence>
<keyword evidence="1" id="KW-1133">Transmembrane helix</keyword>
<reference evidence="3" key="1">
    <citation type="submission" date="2016-08" db="EMBL/GenBank/DDBJ databases">
        <authorList>
            <person name="Varghese N."/>
            <person name="Submissions Spin"/>
        </authorList>
    </citation>
    <scope>NUCLEOTIDE SEQUENCE [LARGE SCALE GENOMIC DNA]</scope>
    <source>
        <strain evidence="3">R-53094</strain>
    </source>
</reference>
<dbReference type="EMBL" id="FMAO01000001">
    <property type="protein sequence ID" value="SCB73636.1"/>
    <property type="molecule type" value="Genomic_DNA"/>
</dbReference>